<evidence type="ECO:0000313" key="1">
    <source>
        <dbReference type="EMBL" id="ORZ33841.1"/>
    </source>
</evidence>
<protein>
    <submittedName>
        <fullName evidence="1">Uncharacterized protein</fullName>
    </submittedName>
</protein>
<comment type="caution">
    <text evidence="1">The sequence shown here is derived from an EMBL/GenBank/DDBJ whole genome shotgun (WGS) entry which is preliminary data.</text>
</comment>
<accession>A0A1Y2HIY9</accession>
<keyword evidence="2" id="KW-1185">Reference proteome</keyword>
<gene>
    <name evidence="1" type="ORF">BCR44DRAFT_1437691</name>
</gene>
<evidence type="ECO:0000313" key="2">
    <source>
        <dbReference type="Proteomes" id="UP000193411"/>
    </source>
</evidence>
<organism evidence="1 2">
    <name type="scientific">Catenaria anguillulae PL171</name>
    <dbReference type="NCBI Taxonomy" id="765915"/>
    <lineage>
        <taxon>Eukaryota</taxon>
        <taxon>Fungi</taxon>
        <taxon>Fungi incertae sedis</taxon>
        <taxon>Blastocladiomycota</taxon>
        <taxon>Blastocladiomycetes</taxon>
        <taxon>Blastocladiales</taxon>
        <taxon>Catenariaceae</taxon>
        <taxon>Catenaria</taxon>
    </lineage>
</organism>
<dbReference type="AlphaFoldDB" id="A0A1Y2HIY9"/>
<proteinExistence type="predicted"/>
<name>A0A1Y2HIY9_9FUNG</name>
<dbReference type="EMBL" id="MCFL01000033">
    <property type="protein sequence ID" value="ORZ33841.1"/>
    <property type="molecule type" value="Genomic_DNA"/>
</dbReference>
<sequence length="206" mass="23867">MVPCQAPRRQPCVFRARWKQNHFPPWPHQIRLSSRLCQRFRPWMLMPSCPCPPLTFRSKCFSTCTRMFCTFLADPHHFQSHTCRRLVFSVSSNRTRKSAQEHMCPSLAPCRAPPSACASAFRRARRRLRTRVLIILDLFQHGTMQSAEVTALDRKSNAITPTTLDSCDTLPHRCCLTRWPMPRSTRALHTQGHGAPRLVGPRSIWY</sequence>
<feature type="non-terminal residue" evidence="1">
    <location>
        <position position="206"/>
    </location>
</feature>
<dbReference type="Proteomes" id="UP000193411">
    <property type="component" value="Unassembled WGS sequence"/>
</dbReference>
<reference evidence="1 2" key="1">
    <citation type="submission" date="2016-07" db="EMBL/GenBank/DDBJ databases">
        <title>Pervasive Adenine N6-methylation of Active Genes in Fungi.</title>
        <authorList>
            <consortium name="DOE Joint Genome Institute"/>
            <person name="Mondo S.J."/>
            <person name="Dannebaum R.O."/>
            <person name="Kuo R.C."/>
            <person name="Labutti K."/>
            <person name="Haridas S."/>
            <person name="Kuo A."/>
            <person name="Salamov A."/>
            <person name="Ahrendt S.R."/>
            <person name="Lipzen A."/>
            <person name="Sullivan W."/>
            <person name="Andreopoulos W.B."/>
            <person name="Clum A."/>
            <person name="Lindquist E."/>
            <person name="Daum C."/>
            <person name="Ramamoorthy G.K."/>
            <person name="Gryganskyi A."/>
            <person name="Culley D."/>
            <person name="Magnuson J.K."/>
            <person name="James T.Y."/>
            <person name="O'Malley M.A."/>
            <person name="Stajich J.E."/>
            <person name="Spatafora J.W."/>
            <person name="Visel A."/>
            <person name="Grigoriev I.V."/>
        </authorList>
    </citation>
    <scope>NUCLEOTIDE SEQUENCE [LARGE SCALE GENOMIC DNA]</scope>
    <source>
        <strain evidence="1 2">PL171</strain>
    </source>
</reference>